<dbReference type="PANTHER" id="PTHR33055">
    <property type="entry name" value="TRANSPOSASE FOR INSERTION SEQUENCE ELEMENT IS1111A"/>
    <property type="match status" value="1"/>
</dbReference>
<keyword evidence="3" id="KW-1185">Reference proteome</keyword>
<dbReference type="Pfam" id="PF02371">
    <property type="entry name" value="Transposase_20"/>
    <property type="match status" value="1"/>
</dbReference>
<dbReference type="InterPro" id="IPR003346">
    <property type="entry name" value="Transposase_20"/>
</dbReference>
<gene>
    <name evidence="2" type="ORF">R3P93_17955</name>
</gene>
<evidence type="ECO:0000313" key="2">
    <source>
        <dbReference type="EMBL" id="MDV6304448.1"/>
    </source>
</evidence>
<comment type="caution">
    <text evidence="2">The sequence shown here is derived from an EMBL/GenBank/DDBJ whole genome shotgun (WGS) entry which is preliminary data.</text>
</comment>
<proteinExistence type="predicted"/>
<evidence type="ECO:0000259" key="1">
    <source>
        <dbReference type="Pfam" id="PF02371"/>
    </source>
</evidence>
<dbReference type="PANTHER" id="PTHR33055:SF16">
    <property type="entry name" value="TRANSPOSASE FOR INSERTION SEQUENCE ELEMENT IS1547"/>
    <property type="match status" value="1"/>
</dbReference>
<dbReference type="Proteomes" id="UP001186104">
    <property type="component" value="Unassembled WGS sequence"/>
</dbReference>
<evidence type="ECO:0000313" key="3">
    <source>
        <dbReference type="Proteomes" id="UP001186104"/>
    </source>
</evidence>
<feature type="domain" description="Transposase IS116/IS110/IS902 C-terminal" evidence="1">
    <location>
        <begin position="3"/>
        <end position="83"/>
    </location>
</feature>
<name>A0ABU4D3Z7_9NOCA</name>
<protein>
    <submittedName>
        <fullName evidence="2">Transposase</fullName>
    </submittedName>
</protein>
<sequence>MRVRRLFGLGSDTAVALLVTVGDNPERLKSESSFAHLCGVAPIPASSSNINRHRLHRGGDWGDNQALHTAVIVHLRFSDRARNSADRRRSEGETMPQIIRCQKRYLAREVFSALRHD</sequence>
<dbReference type="EMBL" id="JAWLKF010000010">
    <property type="protein sequence ID" value="MDV6304448.1"/>
    <property type="molecule type" value="Genomic_DNA"/>
</dbReference>
<reference evidence="2 3" key="1">
    <citation type="submission" date="2023-10" db="EMBL/GenBank/DDBJ databases">
        <title>Development of a sustainable strategy for remediation of hydrocarbon-contaminated territories based on the waste exchange concept.</title>
        <authorList>
            <person name="Krivoruchko A."/>
        </authorList>
    </citation>
    <scope>NUCLEOTIDE SEQUENCE [LARGE SCALE GENOMIC DNA]</scope>
    <source>
        <strain evidence="2 3">IEGM 1327</strain>
    </source>
</reference>
<accession>A0ABU4D3Z7</accession>
<organism evidence="2 3">
    <name type="scientific">Rhodococcus cerastii</name>
    <dbReference type="NCBI Taxonomy" id="908616"/>
    <lineage>
        <taxon>Bacteria</taxon>
        <taxon>Bacillati</taxon>
        <taxon>Actinomycetota</taxon>
        <taxon>Actinomycetes</taxon>
        <taxon>Mycobacteriales</taxon>
        <taxon>Nocardiaceae</taxon>
        <taxon>Rhodococcus</taxon>
    </lineage>
</organism>
<dbReference type="RefSeq" id="WP_317533628.1">
    <property type="nucleotide sequence ID" value="NZ_JAWLKF010000010.1"/>
</dbReference>
<dbReference type="InterPro" id="IPR047650">
    <property type="entry name" value="Transpos_IS110"/>
</dbReference>